<dbReference type="RefSeq" id="WP_095674074.1">
    <property type="nucleotide sequence ID" value="NZ_CP016773.1"/>
</dbReference>
<dbReference type="PROSITE" id="PS00211">
    <property type="entry name" value="ABC_TRANSPORTER_1"/>
    <property type="match status" value="1"/>
</dbReference>
<evidence type="ECO:0000256" key="2">
    <source>
        <dbReference type="ARBA" id="ARBA00022840"/>
    </source>
</evidence>
<keyword evidence="1" id="KW-0547">Nucleotide-binding</keyword>
<dbReference type="InterPro" id="IPR003439">
    <property type="entry name" value="ABC_transporter-like_ATP-bd"/>
</dbReference>
<dbReference type="InterPro" id="IPR017871">
    <property type="entry name" value="ABC_transporter-like_CS"/>
</dbReference>
<gene>
    <name evidence="5" type="ORF">A1sIA56_06455</name>
</gene>
<dbReference type="AlphaFoldDB" id="A0A249KI82"/>
<keyword evidence="6" id="KW-1185">Reference proteome</keyword>
<dbReference type="Pfam" id="PF00005">
    <property type="entry name" value="ABC_tran"/>
    <property type="match status" value="2"/>
</dbReference>
<dbReference type="Pfam" id="PF12848">
    <property type="entry name" value="ABC_tran_Xtn"/>
    <property type="match status" value="1"/>
</dbReference>
<dbReference type="CDD" id="cd03221">
    <property type="entry name" value="ABCF_EF-3"/>
    <property type="match status" value="2"/>
</dbReference>
<dbReference type="KEGG" id="psuf:A1sIA56_06455"/>
<dbReference type="GO" id="GO:0005524">
    <property type="term" value="F:ATP binding"/>
    <property type="evidence" value="ECO:0007669"/>
    <property type="project" value="UniProtKB-KW"/>
</dbReference>
<reference evidence="5 6" key="1">
    <citation type="submission" date="2016-07" db="EMBL/GenBank/DDBJ databases">
        <title>High microdiversification within the ubiquitous acI lineage of Actinobacteria.</title>
        <authorList>
            <person name="Neuenschwander S.M."/>
            <person name="Salcher M."/>
            <person name="Ghai R."/>
            <person name="Pernthaler J."/>
        </authorList>
    </citation>
    <scope>NUCLEOTIDE SEQUENCE [LARGE SCALE GENOMIC DNA]</scope>
    <source>
        <strain evidence="5">MMS-IA-56</strain>
    </source>
</reference>
<dbReference type="PROSITE" id="PS50893">
    <property type="entry name" value="ABC_TRANSPORTER_2"/>
    <property type="match status" value="2"/>
</dbReference>
<dbReference type="PANTHER" id="PTHR42855:SF1">
    <property type="entry name" value="ABC TRANSPORTER DOMAIN-CONTAINING PROTEIN"/>
    <property type="match status" value="1"/>
</dbReference>
<organism evidence="5 6">
    <name type="scientific">Candidatus Planktophila sulfonica</name>
    <dbReference type="NCBI Taxonomy" id="1884904"/>
    <lineage>
        <taxon>Bacteria</taxon>
        <taxon>Bacillati</taxon>
        <taxon>Actinomycetota</taxon>
        <taxon>Actinomycetes</taxon>
        <taxon>Candidatus Nanopelagicales</taxon>
        <taxon>Candidatus Nanopelagicaceae</taxon>
        <taxon>Candidatus Planktophila</taxon>
    </lineage>
</organism>
<evidence type="ECO:0000313" key="6">
    <source>
        <dbReference type="Proteomes" id="UP000217215"/>
    </source>
</evidence>
<dbReference type="OrthoDB" id="3169603at2"/>
<dbReference type="SUPFAM" id="SSF52540">
    <property type="entry name" value="P-loop containing nucleoside triphosphate hydrolases"/>
    <property type="match status" value="2"/>
</dbReference>
<dbReference type="InterPro" id="IPR003593">
    <property type="entry name" value="AAA+_ATPase"/>
</dbReference>
<sequence length="590" mass="65469">MARNVVNIEEVSKAFDIRPLLEKVSLGVSEGDRIGIVGRNGAGKSTLMKIIAGVEDPDEGRVTKSNSARIGILSQIDSAAPQSTVGDVVLGNREKHDWASDPRIREIFTGLFGSFDDHIFERTFASLSGGEKRRVGLAKLLIDDLDLILLDEPTNHLDVEGVAWLAAHLKNRRDLAVLVVTHDRWFLDEVTDRTWEVVLGKVEEYDGGYSAFVLAKAERARQANAMDARRNNLIRKELAWLRRGAPARTTKPKFRVDAANELISTEPAPRDSTELLKFALNRLGNTVFELHHALIKAGDKELIDNLTWNIGPGDRIGIVGINGAGKTTLMRTLAGQLQPAAGKLVTGITVKIAFLTQHLDELDPTWRLLEAVEKVATHVEIGKGKTLSASQLCERLGFDRDAQWTPVGNLSGGERRRLQLTRLLMDSPNVLLLDEPTNDFDIETLTELEDLLDSYGGVLIVISHDRYFLERVCDRFWGLLGDKALRDLPRGVDQYLEQRAASISASASSGSKSSSTSSAAEQRQLKKDLTRVERQVAKGKERLAELLKEQEAESFNPERLIEIAAEVEKVQTELAMREEEWLEITLALES</sequence>
<name>A0A249KI82_9ACTN</name>
<accession>A0A249KI82</accession>
<feature type="region of interest" description="Disordered" evidence="3">
    <location>
        <begin position="506"/>
        <end position="527"/>
    </location>
</feature>
<evidence type="ECO:0000259" key="4">
    <source>
        <dbReference type="PROSITE" id="PS50893"/>
    </source>
</evidence>
<dbReference type="InterPro" id="IPR027417">
    <property type="entry name" value="P-loop_NTPase"/>
</dbReference>
<dbReference type="SMART" id="SM00382">
    <property type="entry name" value="AAA"/>
    <property type="match status" value="2"/>
</dbReference>
<dbReference type="Proteomes" id="UP000217215">
    <property type="component" value="Chromosome"/>
</dbReference>
<dbReference type="InterPro" id="IPR032781">
    <property type="entry name" value="ABC_tran_Xtn"/>
</dbReference>
<protein>
    <submittedName>
        <fullName evidence="5">ATP-binding cassette, subfamily F, uup</fullName>
    </submittedName>
</protein>
<keyword evidence="2 5" id="KW-0067">ATP-binding</keyword>
<dbReference type="Gene3D" id="3.40.50.300">
    <property type="entry name" value="P-loop containing nucleotide triphosphate hydrolases"/>
    <property type="match status" value="2"/>
</dbReference>
<dbReference type="PANTHER" id="PTHR42855">
    <property type="entry name" value="ABC TRANSPORTER ATP-BINDING SUBUNIT"/>
    <property type="match status" value="1"/>
</dbReference>
<feature type="domain" description="ABC transporter" evidence="4">
    <location>
        <begin position="6"/>
        <end position="224"/>
    </location>
</feature>
<proteinExistence type="predicted"/>
<feature type="compositionally biased region" description="Low complexity" evidence="3">
    <location>
        <begin position="506"/>
        <end position="520"/>
    </location>
</feature>
<dbReference type="InterPro" id="IPR051309">
    <property type="entry name" value="ABCF_ATPase"/>
</dbReference>
<evidence type="ECO:0000313" key="5">
    <source>
        <dbReference type="EMBL" id="ASY16510.1"/>
    </source>
</evidence>
<dbReference type="EMBL" id="CP016773">
    <property type="protein sequence ID" value="ASY16510.1"/>
    <property type="molecule type" value="Genomic_DNA"/>
</dbReference>
<feature type="domain" description="ABC transporter" evidence="4">
    <location>
        <begin position="281"/>
        <end position="506"/>
    </location>
</feature>
<dbReference type="GO" id="GO:0016887">
    <property type="term" value="F:ATP hydrolysis activity"/>
    <property type="evidence" value="ECO:0007669"/>
    <property type="project" value="InterPro"/>
</dbReference>
<evidence type="ECO:0000256" key="1">
    <source>
        <dbReference type="ARBA" id="ARBA00022741"/>
    </source>
</evidence>
<evidence type="ECO:0000256" key="3">
    <source>
        <dbReference type="SAM" id="MobiDB-lite"/>
    </source>
</evidence>